<dbReference type="OrthoDB" id="502809at2"/>
<dbReference type="SUPFAM" id="SSF51126">
    <property type="entry name" value="Pectin lyase-like"/>
    <property type="match status" value="6"/>
</dbReference>
<proteinExistence type="predicted"/>
<dbReference type="RefSeq" id="WP_073556925.1">
    <property type="nucleotide sequence ID" value="NZ_MRCA01000020.1"/>
</dbReference>
<sequence>MKQIAQQIFVISSTVICCIFASSISQAQISPDGTLPTNVNQINNVFEITGGTQAGSNLFHSFRQFSVPNGSEAFFKNSGNINIVNIINRVTGGSVSKIDGLIKENYGANLILINPSGINFGSNAQLSIGGSFLGSTASSLKFADGTEFSATDIQNSPLLTISVPVGLQFGQNPAAINVQGQGHNLSVESQIFSPFTRGKTAGLQVQPGQTLALVGGDIVLDGGVLTAEGGRLELGSVGGNSLVSLLANPGQAWSLGYQGVPSFKDIEMRSRAILDTSGTGSGSIQLQGRNITLQDGSAVLIQTQGTESAGNIDINASESLQLVGTTADGQISTNIFAETIGGGKSGNINITTPRLVVRDGAVISAATYTSAPSGNVTINAPEFVEVNGFSPVNPNRFSTISAATYSIGNAGTLTVSTKRLTATDGGNIASITAGTGSGGNVVVNASELVELIGVAPLVFAPSQITAGTGGPGPAGNVTINTQRLVVKDGGRVDASTLASGPAGSITINAKDSVEVSGTVPGSVNPSLIISSANIVDPALQLILRLPPIPSGASGSVTINTGKLSVTDGALVTASNQGSGISGRIKINAQSVFLDGGGITSELGGTFTAGQVKLFSPFTIGGNMGGDIDISAQQLTVQGGAGISTASFTNAAGGNVNIDVSGLVQVDGFAAFNPSALSFIGSSTFSSGKSGNVNISTGQLRVLNGARIGAGTFGTGSGGDMTINATQSVEVIGKEPSQSVGSLIGVSTLNSGKGGNLTLNTPKLIVQDGGRVDSSTVASGSAGSVTINASEFVEVDGVSSLISAGANVESEITRQIFRLPPVPSGSSGDLIINTPQLKVTNYGEVTANNEGTGNAGSVKINARSTFLDQGGKITAATASGEGGNIFLQTESLEMRHSSQISAEAGGSGNGGNITITGFSPADFVVLLEGSKITANAFQGRGGNISINTQALFVCPECQITASSQLGVDGEIEILTPDTSTNQEVLDLPQQITKPEEVVAQVCPAERKQGQSEFIITGRGGLPPRPSEPLSSEALLSFESSPSQATKISGAEITTNPNQTQQLPAMARGWYVNSKGAVILTAATPTPIPYGSGLSSLSC</sequence>
<dbReference type="InterPro" id="IPR011050">
    <property type="entry name" value="Pectin_lyase_fold/virulence"/>
</dbReference>
<evidence type="ECO:0000313" key="4">
    <source>
        <dbReference type="Proteomes" id="UP000186391"/>
    </source>
</evidence>
<reference evidence="3 4" key="1">
    <citation type="submission" date="2016-11" db="EMBL/GenBank/DDBJ databases">
        <title>Draft Genome Sequences of Nine Cyanobacterial Strains from Diverse Habitats.</title>
        <authorList>
            <person name="Zhu T."/>
            <person name="Hou S."/>
            <person name="Lu X."/>
            <person name="Hess W.R."/>
        </authorList>
    </citation>
    <scope>NUCLEOTIDE SEQUENCE [LARGE SCALE GENOMIC DNA]</scope>
    <source>
        <strain evidence="3 4">NIES-592</strain>
    </source>
</reference>
<comment type="caution">
    <text evidence="3">The sequence shown here is derived from an EMBL/GenBank/DDBJ whole genome shotgun (WGS) entry which is preliminary data.</text>
</comment>
<dbReference type="InterPro" id="IPR008638">
    <property type="entry name" value="FhaB/CdiA-like_TPS"/>
</dbReference>
<dbReference type="NCBIfam" id="TIGR01901">
    <property type="entry name" value="adhes_NPXG"/>
    <property type="match status" value="1"/>
</dbReference>
<feature type="chain" id="PRO_5013001977" description="Filamentous haemagglutinin FhaB/tRNA nuclease CdiA-like TPS domain-containing protein" evidence="1">
    <location>
        <begin position="28"/>
        <end position="1097"/>
    </location>
</feature>
<dbReference type="EMBL" id="MRCA01000020">
    <property type="protein sequence ID" value="OKH11289.1"/>
    <property type="molecule type" value="Genomic_DNA"/>
</dbReference>
<dbReference type="InterPro" id="IPR012334">
    <property type="entry name" value="Pectin_lyas_fold"/>
</dbReference>
<evidence type="ECO:0000313" key="3">
    <source>
        <dbReference type="EMBL" id="OKH11289.1"/>
    </source>
</evidence>
<dbReference type="Pfam" id="PF05860">
    <property type="entry name" value="TPS"/>
    <property type="match status" value="1"/>
</dbReference>
<gene>
    <name evidence="3" type="ORF">NIES592_22245</name>
</gene>
<keyword evidence="4" id="KW-1185">Reference proteome</keyword>
<dbReference type="Gene3D" id="2.160.20.10">
    <property type="entry name" value="Single-stranded right-handed beta-helix, Pectin lyase-like"/>
    <property type="match status" value="3"/>
</dbReference>
<organism evidence="3 4">
    <name type="scientific">Fischerella major NIES-592</name>
    <dbReference type="NCBI Taxonomy" id="210994"/>
    <lineage>
        <taxon>Bacteria</taxon>
        <taxon>Bacillati</taxon>
        <taxon>Cyanobacteriota</taxon>
        <taxon>Cyanophyceae</taxon>
        <taxon>Nostocales</taxon>
        <taxon>Hapalosiphonaceae</taxon>
        <taxon>Fischerella</taxon>
    </lineage>
</organism>
<evidence type="ECO:0000256" key="1">
    <source>
        <dbReference type="SAM" id="SignalP"/>
    </source>
</evidence>
<dbReference type="SMART" id="SM00912">
    <property type="entry name" value="Haemagg_act"/>
    <property type="match status" value="1"/>
</dbReference>
<dbReference type="Proteomes" id="UP000186391">
    <property type="component" value="Unassembled WGS sequence"/>
</dbReference>
<feature type="domain" description="Filamentous haemagglutinin FhaB/tRNA nuclease CdiA-like TPS" evidence="2">
    <location>
        <begin position="32"/>
        <end position="143"/>
    </location>
</feature>
<name>A0A1U7GTL1_9CYAN</name>
<feature type="signal peptide" evidence="1">
    <location>
        <begin position="1"/>
        <end position="27"/>
    </location>
</feature>
<evidence type="ECO:0000259" key="2">
    <source>
        <dbReference type="SMART" id="SM00912"/>
    </source>
</evidence>
<accession>A0A1U7GTL1</accession>
<dbReference type="AlphaFoldDB" id="A0A1U7GTL1"/>
<keyword evidence="1" id="KW-0732">Signal</keyword>
<protein>
    <recommendedName>
        <fullName evidence="2">Filamentous haemagglutinin FhaB/tRNA nuclease CdiA-like TPS domain-containing protein</fullName>
    </recommendedName>
</protein>